<gene>
    <name evidence="1" type="ORF">STAS_12582</name>
</gene>
<sequence>MPPMMSNIAALFQNPEFFLADGTSDAWNICACPQTIYCPHNTGKTANTLAQGRHERAAITHATSQPHNDFPRREEVAVQVHGNPPVVANQPVAHPPESHSGTNLPYALIPTLSLRAVVDSSSTPAAEQRLPTAGRGDVLQRRSLSSFHGGRRMVVRGDNDSGSHALPSPLVADGREKVGVGLAAAVKVAHSLNADRSLMARPLAAARNSVDGAAN</sequence>
<evidence type="ECO:0000313" key="2">
    <source>
        <dbReference type="Proteomes" id="UP000325081"/>
    </source>
</evidence>
<evidence type="ECO:0000313" key="1">
    <source>
        <dbReference type="EMBL" id="GER36252.1"/>
    </source>
</evidence>
<proteinExistence type="predicted"/>
<accession>A0A5A7PUM7</accession>
<name>A0A5A7PUM7_STRAF</name>
<dbReference type="EMBL" id="BKCP01005095">
    <property type="protein sequence ID" value="GER36252.1"/>
    <property type="molecule type" value="Genomic_DNA"/>
</dbReference>
<dbReference type="Proteomes" id="UP000325081">
    <property type="component" value="Unassembled WGS sequence"/>
</dbReference>
<reference evidence="2" key="1">
    <citation type="journal article" date="2019" name="Curr. Biol.">
        <title>Genome Sequence of Striga asiatica Provides Insight into the Evolution of Plant Parasitism.</title>
        <authorList>
            <person name="Yoshida S."/>
            <person name="Kim S."/>
            <person name="Wafula E.K."/>
            <person name="Tanskanen J."/>
            <person name="Kim Y.M."/>
            <person name="Honaas L."/>
            <person name="Yang Z."/>
            <person name="Spallek T."/>
            <person name="Conn C.E."/>
            <person name="Ichihashi Y."/>
            <person name="Cheong K."/>
            <person name="Cui S."/>
            <person name="Der J.P."/>
            <person name="Gundlach H."/>
            <person name="Jiao Y."/>
            <person name="Hori C."/>
            <person name="Ishida J.K."/>
            <person name="Kasahara H."/>
            <person name="Kiba T."/>
            <person name="Kim M.S."/>
            <person name="Koo N."/>
            <person name="Laohavisit A."/>
            <person name="Lee Y.H."/>
            <person name="Lumba S."/>
            <person name="McCourt P."/>
            <person name="Mortimer J.C."/>
            <person name="Mutuku J.M."/>
            <person name="Nomura T."/>
            <person name="Sasaki-Sekimoto Y."/>
            <person name="Seto Y."/>
            <person name="Wang Y."/>
            <person name="Wakatake T."/>
            <person name="Sakakibara H."/>
            <person name="Demura T."/>
            <person name="Yamaguchi S."/>
            <person name="Yoneyama K."/>
            <person name="Manabe R.I."/>
            <person name="Nelson D.C."/>
            <person name="Schulman A.H."/>
            <person name="Timko M.P."/>
            <person name="dePamphilis C.W."/>
            <person name="Choi D."/>
            <person name="Shirasu K."/>
        </authorList>
    </citation>
    <scope>NUCLEOTIDE SEQUENCE [LARGE SCALE GENOMIC DNA]</scope>
    <source>
        <strain evidence="2">cv. UVA1</strain>
    </source>
</reference>
<organism evidence="1 2">
    <name type="scientific">Striga asiatica</name>
    <name type="common">Asiatic witchweed</name>
    <name type="synonym">Buchnera asiatica</name>
    <dbReference type="NCBI Taxonomy" id="4170"/>
    <lineage>
        <taxon>Eukaryota</taxon>
        <taxon>Viridiplantae</taxon>
        <taxon>Streptophyta</taxon>
        <taxon>Embryophyta</taxon>
        <taxon>Tracheophyta</taxon>
        <taxon>Spermatophyta</taxon>
        <taxon>Magnoliopsida</taxon>
        <taxon>eudicotyledons</taxon>
        <taxon>Gunneridae</taxon>
        <taxon>Pentapetalae</taxon>
        <taxon>asterids</taxon>
        <taxon>lamiids</taxon>
        <taxon>Lamiales</taxon>
        <taxon>Orobanchaceae</taxon>
        <taxon>Buchnereae</taxon>
        <taxon>Striga</taxon>
    </lineage>
</organism>
<protein>
    <submittedName>
        <fullName evidence="1">Glucose-6-phosphate dehydrogenase 3</fullName>
    </submittedName>
</protein>
<dbReference type="AlphaFoldDB" id="A0A5A7PUM7"/>
<comment type="caution">
    <text evidence="1">The sequence shown here is derived from an EMBL/GenBank/DDBJ whole genome shotgun (WGS) entry which is preliminary data.</text>
</comment>
<keyword evidence="2" id="KW-1185">Reference proteome</keyword>